<protein>
    <submittedName>
        <fullName evidence="1">Uncharacterized protein</fullName>
    </submittedName>
</protein>
<dbReference type="RefSeq" id="WP_170128247.1">
    <property type="nucleotide sequence ID" value="NZ_QNRX01000010.1"/>
</dbReference>
<dbReference type="EMBL" id="QNRX01000010">
    <property type="protein sequence ID" value="RBP63275.1"/>
    <property type="molecule type" value="Genomic_DNA"/>
</dbReference>
<comment type="caution">
    <text evidence="1">The sequence shown here is derived from an EMBL/GenBank/DDBJ whole genome shotgun (WGS) entry which is preliminary data.</text>
</comment>
<keyword evidence="2" id="KW-1185">Reference proteome</keyword>
<evidence type="ECO:0000313" key="2">
    <source>
        <dbReference type="Proteomes" id="UP000253490"/>
    </source>
</evidence>
<reference evidence="1 2" key="1">
    <citation type="submission" date="2018-06" db="EMBL/GenBank/DDBJ databases">
        <title>Genomic Encyclopedia of Type Strains, Phase IV (KMG-IV): sequencing the most valuable type-strain genomes for metagenomic binning, comparative biology and taxonomic classification.</title>
        <authorList>
            <person name="Goeker M."/>
        </authorList>
    </citation>
    <scope>NUCLEOTIDE SEQUENCE [LARGE SCALE GENOMIC DNA]</scope>
    <source>
        <strain evidence="1 2">DSM 22112</strain>
    </source>
</reference>
<dbReference type="Proteomes" id="UP000253490">
    <property type="component" value="Unassembled WGS sequence"/>
</dbReference>
<name>A0A366I5D5_9FIRM</name>
<proteinExistence type="predicted"/>
<organism evidence="1 2">
    <name type="scientific">Alkalibaculum bacchi</name>
    <dbReference type="NCBI Taxonomy" id="645887"/>
    <lineage>
        <taxon>Bacteria</taxon>
        <taxon>Bacillati</taxon>
        <taxon>Bacillota</taxon>
        <taxon>Clostridia</taxon>
        <taxon>Eubacteriales</taxon>
        <taxon>Eubacteriaceae</taxon>
        <taxon>Alkalibaculum</taxon>
    </lineage>
</organism>
<gene>
    <name evidence="1" type="ORF">DES36_11018</name>
</gene>
<sequence length="55" mass="6127">MNKTTRNAMISTMTAVAGAVIVKSMQNNKTRRKVKKAVNKAFDTVTDSVQHMNMK</sequence>
<dbReference type="AlphaFoldDB" id="A0A366I5D5"/>
<evidence type="ECO:0000313" key="1">
    <source>
        <dbReference type="EMBL" id="RBP63275.1"/>
    </source>
</evidence>
<accession>A0A366I5D5</accession>